<dbReference type="PANTHER" id="PTHR30483:SF38">
    <property type="entry name" value="BLR7848 PROTEIN"/>
    <property type="match status" value="1"/>
</dbReference>
<keyword evidence="6" id="KW-0675">Receptor</keyword>
<dbReference type="GO" id="GO:0006865">
    <property type="term" value="P:amino acid transport"/>
    <property type="evidence" value="ECO:0007669"/>
    <property type="project" value="UniProtKB-KW"/>
</dbReference>
<dbReference type="PATRIC" id="fig|573060.9.peg.4848"/>
<keyword evidence="2" id="KW-0813">Transport</keyword>
<keyword evidence="7" id="KW-1185">Reference proteome</keyword>
<name>C5T0A8_ACIDE</name>
<dbReference type="OrthoDB" id="5469508at2"/>
<comment type="similarity">
    <text evidence="1">Belongs to the leucine-binding protein family.</text>
</comment>
<dbReference type="AlphaFoldDB" id="C5T0A8"/>
<dbReference type="InterPro" id="IPR028081">
    <property type="entry name" value="Leu-bd"/>
</dbReference>
<comment type="caution">
    <text evidence="6">The sequence shown here is derived from an EMBL/GenBank/DDBJ whole genome shotgun (WGS) entry which is preliminary data.</text>
</comment>
<organism evidence="6 7">
    <name type="scientific">Acidovorax delafieldii 2AN</name>
    <dbReference type="NCBI Taxonomy" id="573060"/>
    <lineage>
        <taxon>Bacteria</taxon>
        <taxon>Pseudomonadati</taxon>
        <taxon>Pseudomonadota</taxon>
        <taxon>Betaproteobacteria</taxon>
        <taxon>Burkholderiales</taxon>
        <taxon>Comamonadaceae</taxon>
        <taxon>Acidovorax</taxon>
    </lineage>
</organism>
<sequence>MKISHSRRAFASSTMLGFGLSCLGFDAGAQGQESVKIGVLLSLSGAAATFGIPERDMVKVLAEKYNAEGGFRGRKLELVFHDDQTNPTESARGATKLIQQDKVVVIIGPTIGSAALAVLPIAARAQVPVLTPVGTISVTAKENSFFPWVFRTCPNDELLVTASMETAVLKAGYKRLAVMYQEDAYGKNSAAFAEKFAKEHGIEIVSLASAPAAAVDLSATATRIRAANPDSVLLWTSTPAMGAAFVRAARQVGLNVPIIGSGALVQRSFIETAGSAAENVTILAFANWDDPSPKLKKLGALLRTNGKTPSGFGELLTATGMAALTAALAKVEGPVTGARIRDALEKVCGIDNPYVDGKFCYSADSHEGFGSDALQAVTVRDGKFRSIAPNPK</sequence>
<evidence type="ECO:0000256" key="1">
    <source>
        <dbReference type="ARBA" id="ARBA00010062"/>
    </source>
</evidence>
<accession>C5T0A8</accession>
<dbReference type="EMBL" id="ACQT01000004">
    <property type="protein sequence ID" value="EER62061.1"/>
    <property type="molecule type" value="Genomic_DNA"/>
</dbReference>
<dbReference type="Pfam" id="PF13458">
    <property type="entry name" value="Peripla_BP_6"/>
    <property type="match status" value="1"/>
</dbReference>
<dbReference type="InterPro" id="IPR028082">
    <property type="entry name" value="Peripla_BP_I"/>
</dbReference>
<dbReference type="Gene3D" id="3.40.50.2300">
    <property type="match status" value="2"/>
</dbReference>
<evidence type="ECO:0000313" key="7">
    <source>
        <dbReference type="Proteomes" id="UP000003856"/>
    </source>
</evidence>
<dbReference type="RefSeq" id="WP_005792984.1">
    <property type="nucleotide sequence ID" value="NZ_ACQT01000004.1"/>
</dbReference>
<dbReference type="InterPro" id="IPR000709">
    <property type="entry name" value="Leu_Ile_Val-bd"/>
</dbReference>
<dbReference type="Proteomes" id="UP000003856">
    <property type="component" value="Unassembled WGS sequence"/>
</dbReference>
<dbReference type="PANTHER" id="PTHR30483">
    <property type="entry name" value="LEUCINE-SPECIFIC-BINDING PROTEIN"/>
    <property type="match status" value="1"/>
</dbReference>
<gene>
    <name evidence="6" type="ORF">AcdelDRAFT_0338</name>
</gene>
<dbReference type="CDD" id="cd06333">
    <property type="entry name" value="PBP1_ABC_RPA1789-like"/>
    <property type="match status" value="1"/>
</dbReference>
<evidence type="ECO:0000313" key="6">
    <source>
        <dbReference type="EMBL" id="EER62061.1"/>
    </source>
</evidence>
<evidence type="ECO:0000256" key="3">
    <source>
        <dbReference type="ARBA" id="ARBA00022729"/>
    </source>
</evidence>
<dbReference type="SUPFAM" id="SSF53822">
    <property type="entry name" value="Periplasmic binding protein-like I"/>
    <property type="match status" value="1"/>
</dbReference>
<evidence type="ECO:0000259" key="5">
    <source>
        <dbReference type="Pfam" id="PF13458"/>
    </source>
</evidence>
<keyword evidence="4" id="KW-0029">Amino-acid transport</keyword>
<dbReference type="PROSITE" id="PS51257">
    <property type="entry name" value="PROKAR_LIPOPROTEIN"/>
    <property type="match status" value="1"/>
</dbReference>
<protein>
    <submittedName>
        <fullName evidence="6">Extracellular ligand-binding receptor</fullName>
    </submittedName>
</protein>
<proteinExistence type="inferred from homology"/>
<keyword evidence="3" id="KW-0732">Signal</keyword>
<dbReference type="PRINTS" id="PR00337">
    <property type="entry name" value="LEUILEVALBP"/>
</dbReference>
<dbReference type="InterPro" id="IPR051010">
    <property type="entry name" value="BCAA_transport"/>
</dbReference>
<evidence type="ECO:0000256" key="2">
    <source>
        <dbReference type="ARBA" id="ARBA00022448"/>
    </source>
</evidence>
<evidence type="ECO:0000256" key="4">
    <source>
        <dbReference type="ARBA" id="ARBA00022970"/>
    </source>
</evidence>
<reference evidence="6 7" key="1">
    <citation type="submission" date="2009-05" db="EMBL/GenBank/DDBJ databases">
        <title>The draft genome of Acidovorax delafieldii 2AN.</title>
        <authorList>
            <consortium name="US DOE Joint Genome Institute (JGI-PGF)"/>
            <person name="Lucas S."/>
            <person name="Copeland A."/>
            <person name="Lapidus A."/>
            <person name="Glavina del Rio T."/>
            <person name="Tice H."/>
            <person name="Bruce D."/>
            <person name="Goodwin L."/>
            <person name="Pitluck S."/>
            <person name="Larimer F."/>
            <person name="Land M.L."/>
            <person name="Hauser L."/>
            <person name="Shelobolina E.S."/>
            <person name="Picardal F."/>
            <person name="Roden E."/>
            <person name="Emerson D."/>
        </authorList>
    </citation>
    <scope>NUCLEOTIDE SEQUENCE [LARGE SCALE GENOMIC DNA]</scope>
    <source>
        <strain evidence="6 7">2AN</strain>
    </source>
</reference>
<feature type="domain" description="Leucine-binding protein" evidence="5">
    <location>
        <begin position="34"/>
        <end position="367"/>
    </location>
</feature>